<reference evidence="9 10" key="1">
    <citation type="journal article" date="2023" name="bioRxiv">
        <title>High-quality genome assemblies of four members of thePodospora anserinaspecies complex.</title>
        <authorList>
            <person name="Ament-Velasquez S.L."/>
            <person name="Vogan A.A."/>
            <person name="Wallerman O."/>
            <person name="Hartmann F."/>
            <person name="Gautier V."/>
            <person name="Silar P."/>
            <person name="Giraud T."/>
            <person name="Johannesson H."/>
        </authorList>
    </citation>
    <scope>NUCLEOTIDE SEQUENCE [LARGE SCALE GENOMIC DNA]</scope>
    <source>
        <strain evidence="9 10">CBS 411.78</strain>
    </source>
</reference>
<comment type="caution">
    <text evidence="9">The sequence shown here is derived from an EMBL/GenBank/DDBJ whole genome shotgun (WGS) entry which is preliminary data.</text>
</comment>
<feature type="transmembrane region" description="Helical" evidence="7">
    <location>
        <begin position="30"/>
        <end position="51"/>
    </location>
</feature>
<feature type="transmembrane region" description="Helical" evidence="7">
    <location>
        <begin position="193"/>
        <end position="212"/>
    </location>
</feature>
<accession>A0ABR0HES9</accession>
<sequence length="384" mass="42925">MLPFNSGSCYTILPLSLAMATYVTEQSTTAIGVLFPTLAIILLGIRTYGLFRHYSRRDIGIDDVLIVPAAFLTVTSGVAMAIGAQMHIIGGHSLDGSWGPEDNVKLGKFEYAFWMGHILAIGFIKLTLLFFFRGLFKGRAERTAFDYSNWTLIVLVILWTVLFLFLEIFACGLRPESGWESFESLRTKCMDTFGMLTGCSVFSWVLDLAIFIEPLIMIRTLNMSLKRKVQASIVFLFSGFAVIAGLLRMIPWIQIYMQDVRNPTIRILADDLPVTDQEGVVSIVLFWTYMEIGVGFIVSCVPRSAWIWDKLPSLTPLLSKMSRSFTSVASRSSTTKTGTTDHDSERKAQGMHSELHSQRSLVYMKGTSIGSRRSSENLELGIMP</sequence>
<feature type="transmembrane region" description="Helical" evidence="7">
    <location>
        <begin position="280"/>
        <end position="301"/>
    </location>
</feature>
<organism evidence="9 10">
    <name type="scientific">Podospora pseudopauciseta</name>
    <dbReference type="NCBI Taxonomy" id="2093780"/>
    <lineage>
        <taxon>Eukaryota</taxon>
        <taxon>Fungi</taxon>
        <taxon>Dikarya</taxon>
        <taxon>Ascomycota</taxon>
        <taxon>Pezizomycotina</taxon>
        <taxon>Sordariomycetes</taxon>
        <taxon>Sordariomycetidae</taxon>
        <taxon>Sordariales</taxon>
        <taxon>Podosporaceae</taxon>
        <taxon>Podospora</taxon>
    </lineage>
</organism>
<keyword evidence="10" id="KW-1185">Reference proteome</keyword>
<gene>
    <name evidence="9" type="ORF">QC763_404492</name>
</gene>
<feature type="region of interest" description="Disordered" evidence="6">
    <location>
        <begin position="329"/>
        <end position="355"/>
    </location>
</feature>
<dbReference type="GeneID" id="87932437"/>
<evidence type="ECO:0000256" key="7">
    <source>
        <dbReference type="SAM" id="Phobius"/>
    </source>
</evidence>
<evidence type="ECO:0000259" key="8">
    <source>
        <dbReference type="Pfam" id="PF20684"/>
    </source>
</evidence>
<comment type="subcellular location">
    <subcellularLocation>
        <location evidence="1">Membrane</location>
        <topology evidence="1">Multi-pass membrane protein</topology>
    </subcellularLocation>
</comment>
<evidence type="ECO:0000313" key="9">
    <source>
        <dbReference type="EMBL" id="KAK4666368.1"/>
    </source>
</evidence>
<feature type="transmembrane region" description="Helical" evidence="7">
    <location>
        <begin position="63"/>
        <end position="91"/>
    </location>
</feature>
<evidence type="ECO:0000256" key="2">
    <source>
        <dbReference type="ARBA" id="ARBA00022692"/>
    </source>
</evidence>
<dbReference type="InterPro" id="IPR052337">
    <property type="entry name" value="SAT4-like"/>
</dbReference>
<dbReference type="PANTHER" id="PTHR33048">
    <property type="entry name" value="PTH11-LIKE INTEGRAL MEMBRANE PROTEIN (AFU_ORTHOLOGUE AFUA_5G11245)"/>
    <property type="match status" value="1"/>
</dbReference>
<protein>
    <recommendedName>
        <fullName evidence="8">Rhodopsin domain-containing protein</fullName>
    </recommendedName>
</protein>
<evidence type="ECO:0000256" key="3">
    <source>
        <dbReference type="ARBA" id="ARBA00022989"/>
    </source>
</evidence>
<dbReference type="RefSeq" id="XP_062766334.1">
    <property type="nucleotide sequence ID" value="XM_062912094.1"/>
</dbReference>
<dbReference type="InterPro" id="IPR049326">
    <property type="entry name" value="Rhodopsin_dom_fungi"/>
</dbReference>
<evidence type="ECO:0000256" key="6">
    <source>
        <dbReference type="SAM" id="MobiDB-lite"/>
    </source>
</evidence>
<feature type="domain" description="Rhodopsin" evidence="8">
    <location>
        <begin position="51"/>
        <end position="303"/>
    </location>
</feature>
<feature type="transmembrane region" description="Helical" evidence="7">
    <location>
        <begin position="233"/>
        <end position="253"/>
    </location>
</feature>
<evidence type="ECO:0000256" key="1">
    <source>
        <dbReference type="ARBA" id="ARBA00004141"/>
    </source>
</evidence>
<dbReference type="Pfam" id="PF20684">
    <property type="entry name" value="Fung_rhodopsin"/>
    <property type="match status" value="1"/>
</dbReference>
<dbReference type="EMBL" id="JAFFHB010000005">
    <property type="protein sequence ID" value="KAK4666368.1"/>
    <property type="molecule type" value="Genomic_DNA"/>
</dbReference>
<evidence type="ECO:0000256" key="4">
    <source>
        <dbReference type="ARBA" id="ARBA00023136"/>
    </source>
</evidence>
<evidence type="ECO:0000256" key="5">
    <source>
        <dbReference type="ARBA" id="ARBA00038359"/>
    </source>
</evidence>
<dbReference type="PANTHER" id="PTHR33048:SF157">
    <property type="entry name" value="INTEGRAL MEMBRANE PROTEIN"/>
    <property type="match status" value="1"/>
</dbReference>
<comment type="similarity">
    <text evidence="5">Belongs to the SAT4 family.</text>
</comment>
<feature type="transmembrane region" description="Helical" evidence="7">
    <location>
        <begin position="111"/>
        <end position="132"/>
    </location>
</feature>
<feature type="compositionally biased region" description="Basic and acidic residues" evidence="6">
    <location>
        <begin position="339"/>
        <end position="355"/>
    </location>
</feature>
<feature type="transmembrane region" description="Helical" evidence="7">
    <location>
        <begin position="152"/>
        <end position="173"/>
    </location>
</feature>
<proteinExistence type="inferred from homology"/>
<keyword evidence="3 7" id="KW-1133">Transmembrane helix</keyword>
<dbReference type="Proteomes" id="UP001326199">
    <property type="component" value="Unassembled WGS sequence"/>
</dbReference>
<evidence type="ECO:0000313" key="10">
    <source>
        <dbReference type="Proteomes" id="UP001326199"/>
    </source>
</evidence>
<keyword evidence="2 7" id="KW-0812">Transmembrane</keyword>
<keyword evidence="4 7" id="KW-0472">Membrane</keyword>
<name>A0ABR0HES9_9PEZI</name>